<sequence>MILYKDKDFCTGCTACENVCPKNSITMIEDEEGFYYPVIDDKICNDCGLCKKTCPQYKEYNKCENIPEIYAASHNSKDIVFNSSSGGMFTALSDWILENNGVVYGVMFDDNFIVSHNRATDSQTRDKFHGSKYVQSNISSTFKQVEEDLKNNIIVMFTGTPCQNAGLLNYLEKRKVNIDKLYTCDNICHAVTSPLIWKEYVEFIENKFDDKLVKYSMRNKKEGWKSQKVLAEFKQCDYSKECNSKYSFNKLFLSLLPVRPSCYECKYTSFNRVTDITLADFWNFEENNKIFDKDKGISLVLVNSEKGNKWFEAIKSNIRFVLSNQKECWQPHLEYSSAKPKNRIKFWNEYHRYGGNFIIRKYSGGTFSSNAKRILTPYLRMFGLYTLAGKVYAIVFGKKK</sequence>
<dbReference type="PANTHER" id="PTHR43193:SF2">
    <property type="entry name" value="POLYFERREDOXIN PROTEIN FWDF"/>
    <property type="match status" value="1"/>
</dbReference>
<comment type="caution">
    <text evidence="5">The sequence shown here is derived from an EMBL/GenBank/DDBJ whole genome shotgun (WGS) entry which is preliminary data.</text>
</comment>
<evidence type="ECO:0000256" key="3">
    <source>
        <dbReference type="ARBA" id="ARBA00023014"/>
    </source>
</evidence>
<dbReference type="InterPro" id="IPR052977">
    <property type="entry name" value="Polyferredoxin-like_ET"/>
</dbReference>
<evidence type="ECO:0000313" key="6">
    <source>
        <dbReference type="Proteomes" id="UP000273083"/>
    </source>
</evidence>
<keyword evidence="2" id="KW-0408">Iron</keyword>
<feature type="domain" description="4Fe-4S ferredoxin-type" evidence="4">
    <location>
        <begin position="1"/>
        <end position="30"/>
    </location>
</feature>
<dbReference type="Pfam" id="PF04432">
    <property type="entry name" value="FrhB_FdhB_C"/>
    <property type="match status" value="1"/>
</dbReference>
<dbReference type="EMBL" id="RJVG01000001">
    <property type="protein sequence ID" value="ROR31465.1"/>
    <property type="molecule type" value="Genomic_DNA"/>
</dbReference>
<dbReference type="Gene3D" id="3.30.70.20">
    <property type="match status" value="1"/>
</dbReference>
<dbReference type="PROSITE" id="PS51379">
    <property type="entry name" value="4FE4S_FER_2"/>
    <property type="match status" value="2"/>
</dbReference>
<gene>
    <name evidence="5" type="ORF">EDD66_10181</name>
</gene>
<dbReference type="PROSITE" id="PS00198">
    <property type="entry name" value="4FE4S_FER_1"/>
    <property type="match status" value="2"/>
</dbReference>
<dbReference type="AlphaFoldDB" id="A0A3N1XXY8"/>
<dbReference type="InterPro" id="IPR007525">
    <property type="entry name" value="FrhB_FdhB_C"/>
</dbReference>
<dbReference type="SUPFAM" id="SSF54862">
    <property type="entry name" value="4Fe-4S ferredoxins"/>
    <property type="match status" value="1"/>
</dbReference>
<reference evidence="5 6" key="1">
    <citation type="submission" date="2018-11" db="EMBL/GenBank/DDBJ databases">
        <title>Genomic Encyclopedia of Type Strains, Phase IV (KMG-IV): sequencing the most valuable type-strain genomes for metagenomic binning, comparative biology and taxonomic classification.</title>
        <authorList>
            <person name="Goeker M."/>
        </authorList>
    </citation>
    <scope>NUCLEOTIDE SEQUENCE [LARGE SCALE GENOMIC DNA]</scope>
    <source>
        <strain evidence="5 6">DSM 26537</strain>
    </source>
</reference>
<protein>
    <submittedName>
        <fullName evidence="5">Coenzyme F420 hydrogenase/dehydrogenase beta subunit</fullName>
    </submittedName>
</protein>
<keyword evidence="3" id="KW-0411">Iron-sulfur</keyword>
<proteinExistence type="predicted"/>
<evidence type="ECO:0000256" key="1">
    <source>
        <dbReference type="ARBA" id="ARBA00022723"/>
    </source>
</evidence>
<dbReference type="InterPro" id="IPR017896">
    <property type="entry name" value="4Fe4S_Fe-S-bd"/>
</dbReference>
<dbReference type="InterPro" id="IPR017900">
    <property type="entry name" value="4Fe4S_Fe_S_CS"/>
</dbReference>
<keyword evidence="6" id="KW-1185">Reference proteome</keyword>
<keyword evidence="1" id="KW-0479">Metal-binding</keyword>
<feature type="domain" description="4Fe-4S ferredoxin-type" evidence="4">
    <location>
        <begin position="35"/>
        <end position="65"/>
    </location>
</feature>
<accession>A0A3N1XXY8</accession>
<evidence type="ECO:0000313" key="5">
    <source>
        <dbReference type="EMBL" id="ROR31465.1"/>
    </source>
</evidence>
<name>A0A3N1XXY8_9FIRM</name>
<dbReference type="Pfam" id="PF12838">
    <property type="entry name" value="Fer4_7"/>
    <property type="match status" value="1"/>
</dbReference>
<organism evidence="5 6">
    <name type="scientific">Mobilisporobacter senegalensis</name>
    <dbReference type="NCBI Taxonomy" id="1329262"/>
    <lineage>
        <taxon>Bacteria</taxon>
        <taxon>Bacillati</taxon>
        <taxon>Bacillota</taxon>
        <taxon>Clostridia</taxon>
        <taxon>Lachnospirales</taxon>
        <taxon>Lachnospiraceae</taxon>
        <taxon>Mobilisporobacter</taxon>
    </lineage>
</organism>
<dbReference type="OrthoDB" id="430408at2"/>
<dbReference type="GO" id="GO:0051536">
    <property type="term" value="F:iron-sulfur cluster binding"/>
    <property type="evidence" value="ECO:0007669"/>
    <property type="project" value="UniProtKB-KW"/>
</dbReference>
<dbReference type="PANTHER" id="PTHR43193">
    <property type="match status" value="1"/>
</dbReference>
<evidence type="ECO:0000256" key="2">
    <source>
        <dbReference type="ARBA" id="ARBA00023004"/>
    </source>
</evidence>
<dbReference type="Proteomes" id="UP000273083">
    <property type="component" value="Unassembled WGS sequence"/>
</dbReference>
<dbReference type="GO" id="GO:0046872">
    <property type="term" value="F:metal ion binding"/>
    <property type="evidence" value="ECO:0007669"/>
    <property type="project" value="UniProtKB-KW"/>
</dbReference>
<evidence type="ECO:0000259" key="4">
    <source>
        <dbReference type="PROSITE" id="PS51379"/>
    </source>
</evidence>
<dbReference type="RefSeq" id="WP_123607566.1">
    <property type="nucleotide sequence ID" value="NZ_RJVG01000001.1"/>
</dbReference>